<name>A0A497ET14_9CREN</name>
<dbReference type="Proteomes" id="UP000278475">
    <property type="component" value="Unassembled WGS sequence"/>
</dbReference>
<accession>A0A497ET14</accession>
<evidence type="ECO:0000256" key="1">
    <source>
        <dbReference type="SAM" id="Phobius"/>
    </source>
</evidence>
<comment type="caution">
    <text evidence="2">The sequence shown here is derived from an EMBL/GenBank/DDBJ whole genome shotgun (WGS) entry which is preliminary data.</text>
</comment>
<sequence>MSKRKEEKWGPHSHCIVCGAAIPEGKRFCSKECEEKYYESERKYKRAQTMMFMTLVGIVVLFMVFYLIAVPPS</sequence>
<gene>
    <name evidence="2" type="ORF">DRJ31_03850</name>
</gene>
<dbReference type="Pfam" id="PF09889">
    <property type="entry name" value="DUF2116"/>
    <property type="match status" value="1"/>
</dbReference>
<dbReference type="InterPro" id="IPR019216">
    <property type="entry name" value="DUF2116_treble_clef"/>
</dbReference>
<dbReference type="EMBL" id="QMQV01000024">
    <property type="protein sequence ID" value="RLE49738.1"/>
    <property type="molecule type" value="Genomic_DNA"/>
</dbReference>
<dbReference type="AlphaFoldDB" id="A0A497ET14"/>
<keyword evidence="1" id="KW-1133">Transmembrane helix</keyword>
<evidence type="ECO:0000313" key="2">
    <source>
        <dbReference type="EMBL" id="RLE49738.1"/>
    </source>
</evidence>
<protein>
    <submittedName>
        <fullName evidence="2">DUF2116 family Zn-ribbon domain-containing protein</fullName>
    </submittedName>
</protein>
<keyword evidence="1" id="KW-0812">Transmembrane</keyword>
<evidence type="ECO:0000313" key="3">
    <source>
        <dbReference type="Proteomes" id="UP000278475"/>
    </source>
</evidence>
<proteinExistence type="predicted"/>
<reference evidence="2 3" key="1">
    <citation type="submission" date="2018-06" db="EMBL/GenBank/DDBJ databases">
        <title>Extensive metabolic versatility and redundancy in microbially diverse, dynamic hydrothermal sediments.</title>
        <authorList>
            <person name="Dombrowski N."/>
            <person name="Teske A."/>
            <person name="Baker B.J."/>
        </authorList>
    </citation>
    <scope>NUCLEOTIDE SEQUENCE [LARGE SCALE GENOMIC DNA]</scope>
    <source>
        <strain evidence="2">B66_G16</strain>
    </source>
</reference>
<keyword evidence="1" id="KW-0472">Membrane</keyword>
<organism evidence="2 3">
    <name type="scientific">Thermoproteota archaeon</name>
    <dbReference type="NCBI Taxonomy" id="2056631"/>
    <lineage>
        <taxon>Archaea</taxon>
        <taxon>Thermoproteota</taxon>
    </lineage>
</organism>
<feature type="transmembrane region" description="Helical" evidence="1">
    <location>
        <begin position="50"/>
        <end position="69"/>
    </location>
</feature>